<evidence type="ECO:0000256" key="9">
    <source>
        <dbReference type="ARBA" id="ARBA00022679"/>
    </source>
</evidence>
<evidence type="ECO:0000256" key="11">
    <source>
        <dbReference type="ARBA" id="ARBA00022960"/>
    </source>
</evidence>
<keyword evidence="10" id="KW-0378">Hydrolase</keyword>
<feature type="region of interest" description="Disordered" evidence="18">
    <location>
        <begin position="817"/>
        <end position="845"/>
    </location>
</feature>
<keyword evidence="11" id="KW-0133">Cell shape</keyword>
<dbReference type="InterPro" id="IPR001264">
    <property type="entry name" value="Glyco_trans_51"/>
</dbReference>
<comment type="similarity">
    <text evidence="4">In the N-terminal section; belongs to the glycosyltransferase 51 family.</text>
</comment>
<evidence type="ECO:0000256" key="6">
    <source>
        <dbReference type="ARBA" id="ARBA00022645"/>
    </source>
</evidence>
<feature type="domain" description="Glycosyl transferase family 51" evidence="21">
    <location>
        <begin position="71"/>
        <end position="246"/>
    </location>
</feature>
<feature type="domain" description="Penicillin-binding protein transpeptidase" evidence="20">
    <location>
        <begin position="421"/>
        <end position="652"/>
    </location>
</feature>
<evidence type="ECO:0000256" key="15">
    <source>
        <dbReference type="ARBA" id="ARBA00023316"/>
    </source>
</evidence>
<keyword evidence="7" id="KW-0645">Protease</keyword>
<feature type="transmembrane region" description="Helical" evidence="19">
    <location>
        <begin position="20"/>
        <end position="46"/>
    </location>
</feature>
<dbReference type="SUPFAM" id="SSF53955">
    <property type="entry name" value="Lysozyme-like"/>
    <property type="match status" value="1"/>
</dbReference>
<dbReference type="PANTHER" id="PTHR32282">
    <property type="entry name" value="BINDING PROTEIN TRANSPEPTIDASE, PUTATIVE-RELATED"/>
    <property type="match status" value="1"/>
</dbReference>
<keyword evidence="12" id="KW-0573">Peptidoglycan synthesis</keyword>
<dbReference type="Proteomes" id="UP001158049">
    <property type="component" value="Unassembled WGS sequence"/>
</dbReference>
<evidence type="ECO:0000256" key="17">
    <source>
        <dbReference type="ARBA" id="ARBA00049902"/>
    </source>
</evidence>
<evidence type="ECO:0000259" key="20">
    <source>
        <dbReference type="Pfam" id="PF00905"/>
    </source>
</evidence>
<evidence type="ECO:0000256" key="8">
    <source>
        <dbReference type="ARBA" id="ARBA00022676"/>
    </source>
</evidence>
<dbReference type="InterPro" id="IPR012338">
    <property type="entry name" value="Beta-lactam/transpept-like"/>
</dbReference>
<keyword evidence="6" id="KW-0121">Carboxypeptidase</keyword>
<keyword evidence="19" id="KW-0812">Transmembrane</keyword>
<dbReference type="Gene3D" id="3.40.710.10">
    <property type="entry name" value="DD-peptidase/beta-lactamase superfamily"/>
    <property type="match status" value="2"/>
</dbReference>
<evidence type="ECO:0000313" key="23">
    <source>
        <dbReference type="Proteomes" id="UP001158049"/>
    </source>
</evidence>
<sequence>MDNRGVGARGGWVRGAGGMLLHMAGVLAVAGVAVALLLAGLVWITIKETPDVDHLRTVRAVHPSVVLAGDGSELTTLRNVQREWLPLDRVSPQVVHALVDTEDKRFYEHPGVDVRRTLAAAFRTANGDTQGGSTITQQLVRNLYPEEIGRARTVNRKLREIITATRIEQRYTKDEILETYLNTVPFLYNVYGIEMAARTYFGKPAAELGALESATLVGMLKGTHYYNPVVNPERARGRRDVVLAQMVRGGHLSDEEFRRLRGTPLGLNFQRQAEAAGSATHFTEYVRKWLADWAERNNRDLGAEGLVIQTTLDPKLQALAAEAVERQSQVLQAVADVEWGTASPRLLSKTPAAYEKMQARVQPFRYLWTERGTLLDSFLRETPEFRRAVAADGEAATLARLKRDPAFIARLQEAKTRLEAGFLAMDPASGEVRAWVGSRDFQRDQYDHVAQAERQPGSTFKPFVYGAALERGFSPERMYADGPVEIRLGDGRFWRPADMGGASGRPMSLRDGLVYSKNTITAQVMQDVGVNDIVALAKAAGVNRSKLDAVPSLALGTSPVTLLEMVASYGTIARGGEYREPIFIRSIKDREGRVLAEFSKAPVRVMSEQTSTELIDMMRGVVSRGTGTAIKSQFRIVADIAGKTGTTQNNTDGWFILMHPNLVVGSWVGFNDARVTMRSDYWGQGGHSALLLVGDFFRAATAKGMLDVKASFPRPARPSLMAAAPPPAMMDNQGEVVTTAAALESLPPPTTRADIVVRRYVGGGVWAGDSQAAALADKAGKADAMPARSAEEVGAILGGMGRDPVTGARMAARSAVDYGDDHPVATSGASGGGETQAGAEAEPIR</sequence>
<evidence type="ECO:0000256" key="19">
    <source>
        <dbReference type="SAM" id="Phobius"/>
    </source>
</evidence>
<evidence type="ECO:0000256" key="3">
    <source>
        <dbReference type="ARBA" id="ARBA00007090"/>
    </source>
</evidence>
<comment type="pathway">
    <text evidence="2">Cell wall biogenesis; peptidoglycan biosynthesis.</text>
</comment>
<evidence type="ECO:0000256" key="1">
    <source>
        <dbReference type="ARBA" id="ARBA00004236"/>
    </source>
</evidence>
<dbReference type="InterPro" id="IPR023346">
    <property type="entry name" value="Lysozyme-like_dom_sf"/>
</dbReference>
<dbReference type="InterPro" id="IPR036950">
    <property type="entry name" value="PBP_transglycosylase"/>
</dbReference>
<keyword evidence="9" id="KW-0808">Transferase</keyword>
<comment type="catalytic activity">
    <reaction evidence="17">
        <text>[GlcNAc-(1-&gt;4)-Mur2Ac(oyl-L-Ala-gamma-D-Glu-L-Lys-D-Ala-D-Ala)](n)-di-trans,octa-cis-undecaprenyl diphosphate + beta-D-GlcNAc-(1-&gt;4)-Mur2Ac(oyl-L-Ala-gamma-D-Glu-L-Lys-D-Ala-D-Ala)-di-trans,octa-cis-undecaprenyl diphosphate = [GlcNAc-(1-&gt;4)-Mur2Ac(oyl-L-Ala-gamma-D-Glu-L-Lys-D-Ala-D-Ala)](n+1)-di-trans,octa-cis-undecaprenyl diphosphate + di-trans,octa-cis-undecaprenyl diphosphate + H(+)</text>
        <dbReference type="Rhea" id="RHEA:23708"/>
        <dbReference type="Rhea" id="RHEA-COMP:9602"/>
        <dbReference type="Rhea" id="RHEA-COMP:9603"/>
        <dbReference type="ChEBI" id="CHEBI:15378"/>
        <dbReference type="ChEBI" id="CHEBI:58405"/>
        <dbReference type="ChEBI" id="CHEBI:60033"/>
        <dbReference type="ChEBI" id="CHEBI:78435"/>
        <dbReference type="EC" id="2.4.99.28"/>
    </reaction>
</comment>
<dbReference type="InterPro" id="IPR001460">
    <property type="entry name" value="PCN-bd_Tpept"/>
</dbReference>
<evidence type="ECO:0000259" key="21">
    <source>
        <dbReference type="Pfam" id="PF00912"/>
    </source>
</evidence>
<reference evidence="22 23" key="1">
    <citation type="submission" date="2017-05" db="EMBL/GenBank/DDBJ databases">
        <authorList>
            <person name="Varghese N."/>
            <person name="Submissions S."/>
        </authorList>
    </citation>
    <scope>NUCLEOTIDE SEQUENCE [LARGE SCALE GENOMIC DNA]</scope>
    <source>
        <strain evidence="22 23">DSM 26001</strain>
    </source>
</reference>
<evidence type="ECO:0000256" key="13">
    <source>
        <dbReference type="ARBA" id="ARBA00023136"/>
    </source>
</evidence>
<evidence type="ECO:0000256" key="14">
    <source>
        <dbReference type="ARBA" id="ARBA00023268"/>
    </source>
</evidence>
<evidence type="ECO:0000256" key="5">
    <source>
        <dbReference type="ARBA" id="ARBA00022475"/>
    </source>
</evidence>
<organism evidence="22 23">
    <name type="scientific">Noviherbaspirillum suwonense</name>
    <dbReference type="NCBI Taxonomy" id="1224511"/>
    <lineage>
        <taxon>Bacteria</taxon>
        <taxon>Pseudomonadati</taxon>
        <taxon>Pseudomonadota</taxon>
        <taxon>Betaproteobacteria</taxon>
        <taxon>Burkholderiales</taxon>
        <taxon>Oxalobacteraceae</taxon>
        <taxon>Noviherbaspirillum</taxon>
    </lineage>
</organism>
<evidence type="ECO:0000256" key="10">
    <source>
        <dbReference type="ARBA" id="ARBA00022801"/>
    </source>
</evidence>
<dbReference type="InterPro" id="IPR050396">
    <property type="entry name" value="Glycosyltr_51/Transpeptidase"/>
</dbReference>
<evidence type="ECO:0000256" key="16">
    <source>
        <dbReference type="ARBA" id="ARBA00034000"/>
    </source>
</evidence>
<dbReference type="EMBL" id="FXUL01000003">
    <property type="protein sequence ID" value="SMP53002.1"/>
    <property type="molecule type" value="Genomic_DNA"/>
</dbReference>
<evidence type="ECO:0000256" key="2">
    <source>
        <dbReference type="ARBA" id="ARBA00004752"/>
    </source>
</evidence>
<dbReference type="SUPFAM" id="SSF56601">
    <property type="entry name" value="beta-lactamase/transpeptidase-like"/>
    <property type="match status" value="1"/>
</dbReference>
<keyword evidence="23" id="KW-1185">Reference proteome</keyword>
<keyword evidence="15" id="KW-0961">Cell wall biogenesis/degradation</keyword>
<accession>A0ABY1PYK1</accession>
<comment type="caution">
    <text evidence="22">The sequence shown here is derived from an EMBL/GenBank/DDBJ whole genome shotgun (WGS) entry which is preliminary data.</text>
</comment>
<evidence type="ECO:0000256" key="18">
    <source>
        <dbReference type="SAM" id="MobiDB-lite"/>
    </source>
</evidence>
<feature type="compositionally biased region" description="Low complexity" evidence="18">
    <location>
        <begin position="836"/>
        <end position="845"/>
    </location>
</feature>
<comment type="similarity">
    <text evidence="3">In the C-terminal section; belongs to the transpeptidase family.</text>
</comment>
<keyword evidence="19" id="KW-1133">Transmembrane helix</keyword>
<proteinExistence type="inferred from homology"/>
<keyword evidence="8" id="KW-0328">Glycosyltransferase</keyword>
<gene>
    <name evidence="22" type="ORF">SAMN06295970_103225</name>
</gene>
<dbReference type="RefSeq" id="WP_346772288.1">
    <property type="nucleotide sequence ID" value="NZ_FXUL01000003.1"/>
</dbReference>
<name>A0ABY1PYK1_9BURK</name>
<comment type="catalytic activity">
    <reaction evidence="16">
        <text>Preferential cleavage: (Ac)2-L-Lys-D-Ala-|-D-Ala. Also transpeptidation of peptidyl-alanyl moieties that are N-acyl substituents of D-alanine.</text>
        <dbReference type="EC" id="3.4.16.4"/>
    </reaction>
</comment>
<evidence type="ECO:0000256" key="4">
    <source>
        <dbReference type="ARBA" id="ARBA00007739"/>
    </source>
</evidence>
<keyword evidence="13 19" id="KW-0472">Membrane</keyword>
<dbReference type="Pfam" id="PF00905">
    <property type="entry name" value="Transpeptidase"/>
    <property type="match status" value="1"/>
</dbReference>
<comment type="subcellular location">
    <subcellularLocation>
        <location evidence="1">Cell membrane</location>
    </subcellularLocation>
</comment>
<dbReference type="PANTHER" id="PTHR32282:SF11">
    <property type="entry name" value="PENICILLIN-BINDING PROTEIN 1B"/>
    <property type="match status" value="1"/>
</dbReference>
<evidence type="ECO:0000313" key="22">
    <source>
        <dbReference type="EMBL" id="SMP53002.1"/>
    </source>
</evidence>
<protein>
    <submittedName>
        <fullName evidence="22">Penicillin-binding protein 1A</fullName>
    </submittedName>
</protein>
<dbReference type="Pfam" id="PF00912">
    <property type="entry name" value="Transgly"/>
    <property type="match status" value="1"/>
</dbReference>
<evidence type="ECO:0000256" key="12">
    <source>
        <dbReference type="ARBA" id="ARBA00022984"/>
    </source>
</evidence>
<evidence type="ECO:0000256" key="7">
    <source>
        <dbReference type="ARBA" id="ARBA00022670"/>
    </source>
</evidence>
<keyword evidence="5" id="KW-1003">Cell membrane</keyword>
<keyword evidence="14" id="KW-0511">Multifunctional enzyme</keyword>
<dbReference type="Gene3D" id="1.10.3810.10">
    <property type="entry name" value="Biosynthetic peptidoglycan transglycosylase-like"/>
    <property type="match status" value="1"/>
</dbReference>